<feature type="compositionally biased region" description="Polar residues" evidence="1">
    <location>
        <begin position="200"/>
        <end position="212"/>
    </location>
</feature>
<protein>
    <recommendedName>
        <fullName evidence="2">Nitrogen regulatory protein areA GATA-like domain-containing protein</fullName>
    </recommendedName>
</protein>
<feature type="compositionally biased region" description="Low complexity" evidence="1">
    <location>
        <begin position="106"/>
        <end position="118"/>
    </location>
</feature>
<dbReference type="AlphaFoldDB" id="A0A2T6ZUX8"/>
<dbReference type="Pfam" id="PF08550">
    <property type="entry name" value="GATA_AreA"/>
    <property type="match status" value="1"/>
</dbReference>
<feature type="compositionally biased region" description="Low complexity" evidence="1">
    <location>
        <begin position="278"/>
        <end position="291"/>
    </location>
</feature>
<comment type="caution">
    <text evidence="3">The sequence shown here is derived from an EMBL/GenBank/DDBJ whole genome shotgun (WGS) entry which is preliminary data.</text>
</comment>
<evidence type="ECO:0000313" key="3">
    <source>
        <dbReference type="EMBL" id="PUU79308.1"/>
    </source>
</evidence>
<feature type="compositionally biased region" description="Pro residues" evidence="1">
    <location>
        <begin position="119"/>
        <end position="129"/>
    </location>
</feature>
<feature type="domain" description="Nitrogen regulatory protein areA GATA-like" evidence="2">
    <location>
        <begin position="32"/>
        <end position="58"/>
    </location>
</feature>
<dbReference type="STRING" id="42251.A0A2T6ZUX8"/>
<feature type="region of interest" description="Disordered" evidence="1">
    <location>
        <begin position="91"/>
        <end position="133"/>
    </location>
</feature>
<feature type="compositionally biased region" description="Pro residues" evidence="1">
    <location>
        <begin position="93"/>
        <end position="103"/>
    </location>
</feature>
<dbReference type="OrthoDB" id="5424234at2759"/>
<evidence type="ECO:0000259" key="2">
    <source>
        <dbReference type="Pfam" id="PF08550"/>
    </source>
</evidence>
<proteinExistence type="predicted"/>
<feature type="region of interest" description="Disordered" evidence="1">
    <location>
        <begin position="161"/>
        <end position="342"/>
    </location>
</feature>
<evidence type="ECO:0000256" key="1">
    <source>
        <dbReference type="SAM" id="MobiDB-lite"/>
    </source>
</evidence>
<sequence length="480" mass="51636">MKPIGGIVTNKKSIPDSFRQVETFTTEYLSKLWKIYTVNRDVLDKGRRLENLFWRIWGSEQIQRTFSGRTVSRIFLMIHEGEGPFEKTRFRIPPLPMPTPPHPSDPESTPRPSSEIECPPTPPPSPIPPVTSIAGSQLGSSYLSKIPSEMAITASLHQAFPLRPLSPPPPSQTTSSAAGQLVDSAPPQHNSPGPSRLAVPSNSKAIASTDTAGSKPSSLASSENESVSSKEGGLGKNPAKEKKARTERPAKGRRKAGVSTRVTATRRSRPVGPRRKSSSSSNTAVNTAFSSPSRTLTGDIARSLPSDSVRQQHKASSTDGGDSESDATGKRGNTADNNWIVEPDFRTKYLERKRKEKLVALTSVAFVAPLVVKAVPTVAVAESQATASTKVSRGKGKGVVLVDQIVPLKGLPEEAADSQAARTLVANVRDEDIDELPTTLVRRKSELTLMFEAEAKKSGEKIGKGSLGKEKVIIEGEMTQ</sequence>
<feature type="compositionally biased region" description="Low complexity" evidence="1">
    <location>
        <begin position="214"/>
        <end position="231"/>
    </location>
</feature>
<reference evidence="3 4" key="1">
    <citation type="submission" date="2017-04" db="EMBL/GenBank/DDBJ databases">
        <title>Draft genome sequence of Tuber borchii Vittad., a whitish edible truffle.</title>
        <authorList>
            <consortium name="DOE Joint Genome Institute"/>
            <person name="Murat C."/>
            <person name="Kuo A."/>
            <person name="Barry K.W."/>
            <person name="Clum A."/>
            <person name="Dockter R.B."/>
            <person name="Fauchery L."/>
            <person name="Iotti M."/>
            <person name="Kohler A."/>
            <person name="Labutti K."/>
            <person name="Lindquist E.A."/>
            <person name="Lipzen A."/>
            <person name="Ohm R.A."/>
            <person name="Wang M."/>
            <person name="Grigoriev I.V."/>
            <person name="Zambonelli A."/>
            <person name="Martin F.M."/>
        </authorList>
    </citation>
    <scope>NUCLEOTIDE SEQUENCE [LARGE SCALE GENOMIC DNA]</scope>
    <source>
        <strain evidence="3 4">Tbo3840</strain>
    </source>
</reference>
<dbReference type="Proteomes" id="UP000244722">
    <property type="component" value="Unassembled WGS sequence"/>
</dbReference>
<organism evidence="3 4">
    <name type="scientific">Tuber borchii</name>
    <name type="common">White truffle</name>
    <dbReference type="NCBI Taxonomy" id="42251"/>
    <lineage>
        <taxon>Eukaryota</taxon>
        <taxon>Fungi</taxon>
        <taxon>Dikarya</taxon>
        <taxon>Ascomycota</taxon>
        <taxon>Pezizomycotina</taxon>
        <taxon>Pezizomycetes</taxon>
        <taxon>Pezizales</taxon>
        <taxon>Tuberaceae</taxon>
        <taxon>Tuber</taxon>
    </lineage>
</organism>
<feature type="compositionally biased region" description="Polar residues" evidence="1">
    <location>
        <begin position="305"/>
        <end position="320"/>
    </location>
</feature>
<gene>
    <name evidence="3" type="ORF">B9Z19DRAFT_980022</name>
</gene>
<name>A0A2T6ZUX8_TUBBO</name>
<feature type="compositionally biased region" description="Basic and acidic residues" evidence="1">
    <location>
        <begin position="238"/>
        <end position="250"/>
    </location>
</feature>
<evidence type="ECO:0000313" key="4">
    <source>
        <dbReference type="Proteomes" id="UP000244722"/>
    </source>
</evidence>
<accession>A0A2T6ZUX8</accession>
<keyword evidence="4" id="KW-1185">Reference proteome</keyword>
<dbReference type="InterPro" id="IPR013860">
    <property type="entry name" value="AreA_GATA"/>
</dbReference>
<dbReference type="EMBL" id="NESQ01000095">
    <property type="protein sequence ID" value="PUU79308.1"/>
    <property type="molecule type" value="Genomic_DNA"/>
</dbReference>
<feature type="compositionally biased region" description="Basic residues" evidence="1">
    <location>
        <begin position="264"/>
        <end position="277"/>
    </location>
</feature>